<dbReference type="PANTHER" id="PTHR46797">
    <property type="entry name" value="HTH-TYPE TRANSCRIPTIONAL REGULATOR"/>
    <property type="match status" value="1"/>
</dbReference>
<dbReference type="Pfam" id="PF01381">
    <property type="entry name" value="HTH_3"/>
    <property type="match status" value="1"/>
</dbReference>
<dbReference type="RefSeq" id="WP_123324665.1">
    <property type="nucleotide sequence ID" value="NZ_JBHRSX010000093.1"/>
</dbReference>
<comment type="caution">
    <text evidence="5">The sequence shown here is derived from an EMBL/GenBank/DDBJ whole genome shotgun (WGS) entry which is preliminary data.</text>
</comment>
<reference evidence="6" key="1">
    <citation type="journal article" date="2019" name="Int. J. Syst. Evol. Microbiol.">
        <title>The Global Catalogue of Microorganisms (GCM) 10K type strain sequencing project: providing services to taxonomists for standard genome sequencing and annotation.</title>
        <authorList>
            <consortium name="The Broad Institute Genomics Platform"/>
            <consortium name="The Broad Institute Genome Sequencing Center for Infectious Disease"/>
            <person name="Wu L."/>
            <person name="Ma J."/>
        </authorList>
    </citation>
    <scope>NUCLEOTIDE SEQUENCE [LARGE SCALE GENOMIC DNA]</scope>
    <source>
        <strain evidence="6">KCTC 52449</strain>
    </source>
</reference>
<name>A0ABV7K2D3_9ALTE</name>
<evidence type="ECO:0000313" key="6">
    <source>
        <dbReference type="Proteomes" id="UP001595477"/>
    </source>
</evidence>
<keyword evidence="2" id="KW-0238">DNA-binding</keyword>
<evidence type="ECO:0000313" key="5">
    <source>
        <dbReference type="EMBL" id="MFC3203507.1"/>
    </source>
</evidence>
<evidence type="ECO:0000256" key="2">
    <source>
        <dbReference type="ARBA" id="ARBA00023125"/>
    </source>
</evidence>
<evidence type="ECO:0000259" key="4">
    <source>
        <dbReference type="PROSITE" id="PS50943"/>
    </source>
</evidence>
<protein>
    <submittedName>
        <fullName evidence="5">Helix-turn-helix domain-containing protein</fullName>
    </submittedName>
</protein>
<keyword evidence="1" id="KW-0805">Transcription regulation</keyword>
<dbReference type="PANTHER" id="PTHR46797:SF23">
    <property type="entry name" value="HTH-TYPE TRANSCRIPTIONAL REGULATOR SUTR"/>
    <property type="match status" value="1"/>
</dbReference>
<dbReference type="Proteomes" id="UP001595477">
    <property type="component" value="Unassembled WGS sequence"/>
</dbReference>
<dbReference type="CDD" id="cd00093">
    <property type="entry name" value="HTH_XRE"/>
    <property type="match status" value="1"/>
</dbReference>
<dbReference type="InterPro" id="IPR050807">
    <property type="entry name" value="TransReg_Diox_bact_type"/>
</dbReference>
<evidence type="ECO:0000256" key="1">
    <source>
        <dbReference type="ARBA" id="ARBA00023015"/>
    </source>
</evidence>
<dbReference type="SUPFAM" id="SSF47413">
    <property type="entry name" value="lambda repressor-like DNA-binding domains"/>
    <property type="match status" value="1"/>
</dbReference>
<keyword evidence="3" id="KW-0804">Transcription</keyword>
<proteinExistence type="predicted"/>
<gene>
    <name evidence="5" type="ORF">ACFOEW_16985</name>
</gene>
<dbReference type="EMBL" id="JBHRSX010000093">
    <property type="protein sequence ID" value="MFC3203507.1"/>
    <property type="molecule type" value="Genomic_DNA"/>
</dbReference>
<dbReference type="PROSITE" id="PS50943">
    <property type="entry name" value="HTH_CROC1"/>
    <property type="match status" value="1"/>
</dbReference>
<keyword evidence="6" id="KW-1185">Reference proteome</keyword>
<feature type="domain" description="HTH cro/C1-type" evidence="4">
    <location>
        <begin position="12"/>
        <end position="66"/>
    </location>
</feature>
<dbReference type="InterPro" id="IPR010982">
    <property type="entry name" value="Lambda_DNA-bd_dom_sf"/>
</dbReference>
<sequence>MSHLSLALGRNIRKSRKSVGLSQEAFALKAKVDRSYMGRIERGETNITVEMLFQLADVLGVGPEVLLPRTNEVDESPPKR</sequence>
<dbReference type="InterPro" id="IPR001387">
    <property type="entry name" value="Cro/C1-type_HTH"/>
</dbReference>
<dbReference type="Gene3D" id="1.10.260.40">
    <property type="entry name" value="lambda repressor-like DNA-binding domains"/>
    <property type="match status" value="1"/>
</dbReference>
<organism evidence="5 6">
    <name type="scientific">Alteromonas oceani</name>
    <dbReference type="NCBI Taxonomy" id="2071609"/>
    <lineage>
        <taxon>Bacteria</taxon>
        <taxon>Pseudomonadati</taxon>
        <taxon>Pseudomonadota</taxon>
        <taxon>Gammaproteobacteria</taxon>
        <taxon>Alteromonadales</taxon>
        <taxon>Alteromonadaceae</taxon>
        <taxon>Alteromonas/Salinimonas group</taxon>
        <taxon>Alteromonas</taxon>
    </lineage>
</organism>
<accession>A0ABV7K2D3</accession>
<dbReference type="SMART" id="SM00530">
    <property type="entry name" value="HTH_XRE"/>
    <property type="match status" value="1"/>
</dbReference>
<evidence type="ECO:0000256" key="3">
    <source>
        <dbReference type="ARBA" id="ARBA00023163"/>
    </source>
</evidence>